<dbReference type="KEGG" id="ebm:SG0102_25460"/>
<dbReference type="GO" id="GO:0016887">
    <property type="term" value="F:ATP hydrolysis activity"/>
    <property type="evidence" value="ECO:0007669"/>
    <property type="project" value="InterPro"/>
</dbReference>
<dbReference type="RefSeq" id="WP_125120320.1">
    <property type="nucleotide sequence ID" value="NZ_AP019309.1"/>
</dbReference>
<evidence type="ECO:0000256" key="4">
    <source>
        <dbReference type="ARBA" id="ARBA00022927"/>
    </source>
</evidence>
<dbReference type="PROSITE" id="PS00211">
    <property type="entry name" value="ABC_TRANSPORTER_1"/>
    <property type="match status" value="1"/>
</dbReference>
<evidence type="ECO:0000259" key="10">
    <source>
        <dbReference type="PROSITE" id="PS50929"/>
    </source>
</evidence>
<evidence type="ECO:0000259" key="9">
    <source>
        <dbReference type="PROSITE" id="PS50893"/>
    </source>
</evidence>
<feature type="domain" description="Peptidase C39" evidence="11">
    <location>
        <begin position="9"/>
        <end position="131"/>
    </location>
</feature>
<evidence type="ECO:0000313" key="12">
    <source>
        <dbReference type="EMBL" id="BBH27612.1"/>
    </source>
</evidence>
<comment type="subcellular location">
    <subcellularLocation>
        <location evidence="1">Cell membrane</location>
        <topology evidence="1">Multi-pass membrane protein</topology>
    </subcellularLocation>
</comment>
<feature type="transmembrane region" description="Helical" evidence="8">
    <location>
        <begin position="385"/>
        <end position="407"/>
    </location>
</feature>
<dbReference type="GO" id="GO:0005886">
    <property type="term" value="C:plasma membrane"/>
    <property type="evidence" value="ECO:0007669"/>
    <property type="project" value="UniProtKB-SubCell"/>
</dbReference>
<dbReference type="InterPro" id="IPR011527">
    <property type="entry name" value="ABC1_TM_dom"/>
</dbReference>
<keyword evidence="4" id="KW-0813">Transport</keyword>
<dbReference type="OrthoDB" id="1650832at2"/>
<feature type="domain" description="ABC transmembrane type-1" evidence="10">
    <location>
        <begin position="167"/>
        <end position="439"/>
    </location>
</feature>
<feature type="domain" description="ABC transporter" evidence="9">
    <location>
        <begin position="467"/>
        <end position="664"/>
    </location>
</feature>
<dbReference type="GO" id="GO:0140359">
    <property type="term" value="F:ABC-type transporter activity"/>
    <property type="evidence" value="ECO:0007669"/>
    <property type="project" value="InterPro"/>
</dbReference>
<dbReference type="PANTHER" id="PTHR24221">
    <property type="entry name" value="ATP-BINDING CASSETTE SUB-FAMILY B"/>
    <property type="match status" value="1"/>
</dbReference>
<feature type="transmembrane region" description="Helical" evidence="8">
    <location>
        <begin position="282"/>
        <end position="313"/>
    </location>
</feature>
<protein>
    <submittedName>
        <fullName evidence="12">Bacteriocin cleavage/export ABC transporter</fullName>
    </submittedName>
</protein>
<evidence type="ECO:0000256" key="7">
    <source>
        <dbReference type="ARBA" id="ARBA00043264"/>
    </source>
</evidence>
<dbReference type="EMBL" id="AP019309">
    <property type="protein sequence ID" value="BBH27612.1"/>
    <property type="molecule type" value="Genomic_DNA"/>
</dbReference>
<reference evidence="12 13" key="1">
    <citation type="submission" date="2018-11" db="EMBL/GenBank/DDBJ databases">
        <title>Novel Erysipelotrichaceae bacterium isolated from small intestine of a swine.</title>
        <authorList>
            <person name="Kim J.S."/>
            <person name="Choe H."/>
            <person name="Lee Y.R."/>
            <person name="Kim K.M."/>
            <person name="Park D.S."/>
        </authorList>
    </citation>
    <scope>NUCLEOTIDE SEQUENCE [LARGE SCALE GENOMIC DNA]</scope>
    <source>
        <strain evidence="12 13">SG0102</strain>
    </source>
</reference>
<dbReference type="InterPro" id="IPR005074">
    <property type="entry name" value="Peptidase_C39"/>
</dbReference>
<dbReference type="Proteomes" id="UP000268059">
    <property type="component" value="Chromosome"/>
</dbReference>
<organism evidence="12 13">
    <name type="scientific">Intestinibaculum porci</name>
    <dbReference type="NCBI Taxonomy" id="2487118"/>
    <lineage>
        <taxon>Bacteria</taxon>
        <taxon>Bacillati</taxon>
        <taxon>Bacillota</taxon>
        <taxon>Erysipelotrichia</taxon>
        <taxon>Erysipelotrichales</taxon>
        <taxon>Erysipelotrichaceae</taxon>
        <taxon>Intestinibaculum</taxon>
    </lineage>
</organism>
<dbReference type="PROSITE" id="PS50929">
    <property type="entry name" value="ABC_TM1F"/>
    <property type="match status" value="1"/>
</dbReference>
<keyword evidence="5 8" id="KW-1133">Transmembrane helix</keyword>
<evidence type="ECO:0000259" key="11">
    <source>
        <dbReference type="PROSITE" id="PS50990"/>
    </source>
</evidence>
<feature type="transmembrane region" description="Helical" evidence="8">
    <location>
        <begin position="413"/>
        <end position="435"/>
    </location>
</feature>
<evidence type="ECO:0000313" key="13">
    <source>
        <dbReference type="Proteomes" id="UP000268059"/>
    </source>
</evidence>
<dbReference type="Gene3D" id="1.20.1560.10">
    <property type="entry name" value="ABC transporter type 1, transmembrane domain"/>
    <property type="match status" value="1"/>
</dbReference>
<dbReference type="PROSITE" id="PS50990">
    <property type="entry name" value="PEPTIDASE_C39"/>
    <property type="match status" value="1"/>
</dbReference>
<evidence type="ECO:0000256" key="3">
    <source>
        <dbReference type="ARBA" id="ARBA00022807"/>
    </source>
</evidence>
<dbReference type="GO" id="GO:0015031">
    <property type="term" value="P:protein transport"/>
    <property type="evidence" value="ECO:0007669"/>
    <property type="project" value="UniProtKB-KW"/>
</dbReference>
<dbReference type="PANTHER" id="PTHR24221:SF654">
    <property type="entry name" value="ATP-BINDING CASSETTE SUB-FAMILY B MEMBER 6"/>
    <property type="match status" value="1"/>
</dbReference>
<evidence type="ECO:0000256" key="8">
    <source>
        <dbReference type="SAM" id="Phobius"/>
    </source>
</evidence>
<keyword evidence="7" id="KW-0080">Bacteriocin transport</keyword>
<dbReference type="InterPro" id="IPR039421">
    <property type="entry name" value="Type_1_exporter"/>
</dbReference>
<sequence length="666" mass="75829">MATYPVEIQDDETACGVYCVKMILKYYGIDEDASIIKEKCRVDAQGTSVKGLVEALSGYAIEAKAYHCPLDDFRKIKMPCILHLEKDGYGHFVVLYEMKDDDYLIGDPSCGLRHFTKAKLAALYSENLITVTHLGRYYHYQSRLLHSFLSSQHKRYRHDLRVFNRISFAMSLMSLLSAMLYALLIDHVRVNSPMLLVALILGAYGLMALLKVLLAQLKEKKASKLHSLFDQDYVCDSLKQVMHYDESFFARGEGKIVNSLLDFYSLSDLSLDYFQVIDHDSITLAIFIIGLSLISLPITCIVIACLLIMGLIVRYQSESLVLVYKQMKHDDAMHSEKLVSMIRSRFNRYLFGETYFQSYEEAFTKAQESQLAYEDQKRKLQRTCLLFEAFLNVIVLGLGLLFYHLQMLKMGEVFMVIMITFQLFDPTMTIMRLMVFYGEEKMVFEHFKEFHLPISPLADHLEKVSSLTVHNLSYSYGYHEDVLSHLDFTIAHSCFLSGDNGAGKSTLLRLLAGSDHYYRGQILYNDQELRNLSTAAIASHVLYIGDRQLFNGTVFENLLCEDMSKIASVLKEMQALDLTESFDLHIDETGAPLSKGQAALILIARALLSKAEICLLDETLDALAIKRAQMLVKVLMNSEKIFVIVTHHEALKAGYESLDLLVQKDA</sequence>
<keyword evidence="3" id="KW-0378">Hydrolase</keyword>
<dbReference type="GO" id="GO:0034040">
    <property type="term" value="F:ATPase-coupled lipid transmembrane transporter activity"/>
    <property type="evidence" value="ECO:0007669"/>
    <property type="project" value="TreeGrafter"/>
</dbReference>
<feature type="transmembrane region" description="Helical" evidence="8">
    <location>
        <begin position="195"/>
        <end position="214"/>
    </location>
</feature>
<evidence type="ECO:0000256" key="5">
    <source>
        <dbReference type="ARBA" id="ARBA00022989"/>
    </source>
</evidence>
<dbReference type="Pfam" id="PF00005">
    <property type="entry name" value="ABC_tran"/>
    <property type="match status" value="1"/>
</dbReference>
<name>A0A3G9JB32_9FIRM</name>
<gene>
    <name evidence="12" type="primary">plnG</name>
    <name evidence="12" type="ORF">SG0102_25460</name>
</gene>
<dbReference type="InterPro" id="IPR003439">
    <property type="entry name" value="ABC_transporter-like_ATP-bd"/>
</dbReference>
<dbReference type="Gene3D" id="3.90.70.10">
    <property type="entry name" value="Cysteine proteinases"/>
    <property type="match status" value="1"/>
</dbReference>
<dbReference type="AlphaFoldDB" id="A0A3G9JB32"/>
<evidence type="ECO:0000256" key="1">
    <source>
        <dbReference type="ARBA" id="ARBA00004651"/>
    </source>
</evidence>
<dbReference type="InParanoid" id="A0A3G9JB32"/>
<keyword evidence="4" id="KW-0653">Protein transport</keyword>
<dbReference type="InterPro" id="IPR036640">
    <property type="entry name" value="ABC1_TM_sf"/>
</dbReference>
<dbReference type="PROSITE" id="PS50893">
    <property type="entry name" value="ABC_TRANSPORTER_2"/>
    <property type="match status" value="1"/>
</dbReference>
<dbReference type="InterPro" id="IPR017871">
    <property type="entry name" value="ABC_transporter-like_CS"/>
</dbReference>
<keyword evidence="2 8" id="KW-0812">Transmembrane</keyword>
<keyword evidence="3" id="KW-0645">Protease</keyword>
<evidence type="ECO:0000256" key="6">
    <source>
        <dbReference type="ARBA" id="ARBA00023136"/>
    </source>
</evidence>
<evidence type="ECO:0000256" key="2">
    <source>
        <dbReference type="ARBA" id="ARBA00022692"/>
    </source>
</evidence>
<dbReference type="GO" id="GO:0005524">
    <property type="term" value="F:ATP binding"/>
    <property type="evidence" value="ECO:0007669"/>
    <property type="project" value="InterPro"/>
</dbReference>
<keyword evidence="6 8" id="KW-0472">Membrane</keyword>
<dbReference type="Gene3D" id="3.40.50.300">
    <property type="entry name" value="P-loop containing nucleotide triphosphate hydrolases"/>
    <property type="match status" value="1"/>
</dbReference>
<keyword evidence="3" id="KW-0788">Thiol protease</keyword>
<dbReference type="GO" id="GO:0006508">
    <property type="term" value="P:proteolysis"/>
    <property type="evidence" value="ECO:0007669"/>
    <property type="project" value="InterPro"/>
</dbReference>
<dbReference type="GO" id="GO:0008234">
    <property type="term" value="F:cysteine-type peptidase activity"/>
    <property type="evidence" value="ECO:0007669"/>
    <property type="project" value="UniProtKB-KW"/>
</dbReference>
<dbReference type="SUPFAM" id="SSF52540">
    <property type="entry name" value="P-loop containing nucleoside triphosphate hydrolases"/>
    <property type="match status" value="1"/>
</dbReference>
<proteinExistence type="predicted"/>
<dbReference type="SUPFAM" id="SSF90123">
    <property type="entry name" value="ABC transporter transmembrane region"/>
    <property type="match status" value="1"/>
</dbReference>
<dbReference type="GO" id="GO:0043213">
    <property type="term" value="P:bacteriocin transport"/>
    <property type="evidence" value="ECO:0007669"/>
    <property type="project" value="UniProtKB-KW"/>
</dbReference>
<accession>A0A3G9JB32</accession>
<feature type="transmembrane region" description="Helical" evidence="8">
    <location>
        <begin position="162"/>
        <end position="183"/>
    </location>
</feature>
<keyword evidence="13" id="KW-1185">Reference proteome</keyword>
<dbReference type="InterPro" id="IPR027417">
    <property type="entry name" value="P-loop_NTPase"/>
</dbReference>
<dbReference type="Pfam" id="PF03412">
    <property type="entry name" value="Peptidase_C39"/>
    <property type="match status" value="1"/>
</dbReference>